<proteinExistence type="inferred from homology"/>
<dbReference type="AlphaFoldDB" id="A0A1R0WUZ1"/>
<gene>
    <name evidence="7" type="ORF">BJP51_31695</name>
</gene>
<feature type="domain" description="RNA polymerase sigma factor 70 region 4 type 2" evidence="6">
    <location>
        <begin position="131"/>
        <end position="182"/>
    </location>
</feature>
<dbReference type="InterPro" id="IPR014284">
    <property type="entry name" value="RNA_pol_sigma-70_dom"/>
</dbReference>
<dbReference type="Pfam" id="PF08281">
    <property type="entry name" value="Sigma70_r4_2"/>
    <property type="match status" value="1"/>
</dbReference>
<dbReference type="CDD" id="cd06171">
    <property type="entry name" value="Sigma70_r4"/>
    <property type="match status" value="1"/>
</dbReference>
<dbReference type="NCBIfam" id="TIGR02937">
    <property type="entry name" value="sigma70-ECF"/>
    <property type="match status" value="1"/>
</dbReference>
<dbReference type="PANTHER" id="PTHR43133">
    <property type="entry name" value="RNA POLYMERASE ECF-TYPE SIGMA FACTO"/>
    <property type="match status" value="1"/>
</dbReference>
<dbReference type="GO" id="GO:0006352">
    <property type="term" value="P:DNA-templated transcription initiation"/>
    <property type="evidence" value="ECO:0007669"/>
    <property type="project" value="InterPro"/>
</dbReference>
<dbReference type="PANTHER" id="PTHR43133:SF46">
    <property type="entry name" value="RNA POLYMERASE SIGMA-70 FACTOR ECF SUBFAMILY"/>
    <property type="match status" value="1"/>
</dbReference>
<dbReference type="InterPro" id="IPR013249">
    <property type="entry name" value="RNA_pol_sigma70_r4_t2"/>
</dbReference>
<dbReference type="Pfam" id="PF04542">
    <property type="entry name" value="Sigma70_r2"/>
    <property type="match status" value="1"/>
</dbReference>
<evidence type="ECO:0000259" key="5">
    <source>
        <dbReference type="Pfam" id="PF04542"/>
    </source>
</evidence>
<dbReference type="Gene3D" id="1.10.1740.10">
    <property type="match status" value="1"/>
</dbReference>
<evidence type="ECO:0000256" key="3">
    <source>
        <dbReference type="ARBA" id="ARBA00023082"/>
    </source>
</evidence>
<evidence type="ECO:0000256" key="1">
    <source>
        <dbReference type="ARBA" id="ARBA00010641"/>
    </source>
</evidence>
<evidence type="ECO:0000256" key="4">
    <source>
        <dbReference type="ARBA" id="ARBA00023163"/>
    </source>
</evidence>
<evidence type="ECO:0000313" key="7">
    <source>
        <dbReference type="EMBL" id="OMD21922.1"/>
    </source>
</evidence>
<dbReference type="Proteomes" id="UP000187465">
    <property type="component" value="Unassembled WGS sequence"/>
</dbReference>
<comment type="similarity">
    <text evidence="1">Belongs to the sigma-70 factor family. ECF subfamily.</text>
</comment>
<keyword evidence="2" id="KW-0805">Transcription regulation</keyword>
<dbReference type="InterPro" id="IPR039425">
    <property type="entry name" value="RNA_pol_sigma-70-like"/>
</dbReference>
<dbReference type="RefSeq" id="WP_036679717.1">
    <property type="nucleotide sequence ID" value="NZ_MKQP01000070.1"/>
</dbReference>
<dbReference type="InterPro" id="IPR013324">
    <property type="entry name" value="RNA_pol_sigma_r3/r4-like"/>
</dbReference>
<organism evidence="7 8">
    <name type="scientific">Paenibacillus odorifer</name>
    <dbReference type="NCBI Taxonomy" id="189426"/>
    <lineage>
        <taxon>Bacteria</taxon>
        <taxon>Bacillati</taxon>
        <taxon>Bacillota</taxon>
        <taxon>Bacilli</taxon>
        <taxon>Bacillales</taxon>
        <taxon>Paenibacillaceae</taxon>
        <taxon>Paenibacillus</taxon>
    </lineage>
</organism>
<dbReference type="InterPro" id="IPR013325">
    <property type="entry name" value="RNA_pol_sigma_r2"/>
</dbReference>
<dbReference type="InterPro" id="IPR036388">
    <property type="entry name" value="WH-like_DNA-bd_sf"/>
</dbReference>
<comment type="caution">
    <text evidence="7">The sequence shown here is derived from an EMBL/GenBank/DDBJ whole genome shotgun (WGS) entry which is preliminary data.</text>
</comment>
<dbReference type="Gene3D" id="1.10.10.10">
    <property type="entry name" value="Winged helix-like DNA-binding domain superfamily/Winged helix DNA-binding domain"/>
    <property type="match status" value="1"/>
</dbReference>
<dbReference type="GO" id="GO:0016987">
    <property type="term" value="F:sigma factor activity"/>
    <property type="evidence" value="ECO:0007669"/>
    <property type="project" value="UniProtKB-KW"/>
</dbReference>
<dbReference type="InterPro" id="IPR007627">
    <property type="entry name" value="RNA_pol_sigma70_r2"/>
</dbReference>
<name>A0A1R0WUZ1_9BACL</name>
<keyword evidence="4" id="KW-0804">Transcription</keyword>
<dbReference type="GO" id="GO:0003677">
    <property type="term" value="F:DNA binding"/>
    <property type="evidence" value="ECO:0007669"/>
    <property type="project" value="InterPro"/>
</dbReference>
<keyword evidence="3" id="KW-0731">Sigma factor</keyword>
<reference evidence="7 8" key="1">
    <citation type="submission" date="2016-10" db="EMBL/GenBank/DDBJ databases">
        <title>Paenibacillus species isolates.</title>
        <authorList>
            <person name="Beno S.M."/>
        </authorList>
    </citation>
    <scope>NUCLEOTIDE SEQUENCE [LARGE SCALE GENOMIC DNA]</scope>
    <source>
        <strain evidence="7 8">FSL H7-0604</strain>
    </source>
</reference>
<feature type="domain" description="RNA polymerase sigma-70 region 2" evidence="5">
    <location>
        <begin position="21"/>
        <end position="84"/>
    </location>
</feature>
<accession>A0A1R0WUZ1</accession>
<sequence>MELEGLQHSETMNEQQLREIMSRYGEDIWNYIYYLTKNSEQADDLAQEVFIKCYYRIGTYRGNSSFKAWLLAIARNTVFSHRKSRFFRSGLWGGVQPLSTVDVEQREKTIEPLGIARSAEMEYLGNQSIGEIWDLIMALSPKLREVLVLDLKYELSIKEIAELMNLSHGTVKSRLHRARQKIQNKLKGVE</sequence>
<dbReference type="EMBL" id="MKQP01000070">
    <property type="protein sequence ID" value="OMD21922.1"/>
    <property type="molecule type" value="Genomic_DNA"/>
</dbReference>
<dbReference type="SUPFAM" id="SSF88659">
    <property type="entry name" value="Sigma3 and sigma4 domains of RNA polymerase sigma factors"/>
    <property type="match status" value="1"/>
</dbReference>
<protein>
    <submittedName>
        <fullName evidence="7">RNA polymerase subunit sigma-70</fullName>
    </submittedName>
</protein>
<evidence type="ECO:0000256" key="2">
    <source>
        <dbReference type="ARBA" id="ARBA00023015"/>
    </source>
</evidence>
<evidence type="ECO:0000313" key="8">
    <source>
        <dbReference type="Proteomes" id="UP000187465"/>
    </source>
</evidence>
<dbReference type="SUPFAM" id="SSF88946">
    <property type="entry name" value="Sigma2 domain of RNA polymerase sigma factors"/>
    <property type="match status" value="1"/>
</dbReference>
<evidence type="ECO:0000259" key="6">
    <source>
        <dbReference type="Pfam" id="PF08281"/>
    </source>
</evidence>